<organism evidence="2 3">
    <name type="scientific">Patulibacter brassicae</name>
    <dbReference type="NCBI Taxonomy" id="1705717"/>
    <lineage>
        <taxon>Bacteria</taxon>
        <taxon>Bacillati</taxon>
        <taxon>Actinomycetota</taxon>
        <taxon>Thermoleophilia</taxon>
        <taxon>Solirubrobacterales</taxon>
        <taxon>Patulibacteraceae</taxon>
        <taxon>Patulibacter</taxon>
    </lineage>
</organism>
<dbReference type="RefSeq" id="WP_319954666.1">
    <property type="nucleotide sequence ID" value="NZ_JAXAVX010000006.1"/>
</dbReference>
<comment type="caution">
    <text evidence="2">The sequence shown here is derived from an EMBL/GenBank/DDBJ whole genome shotgun (WGS) entry which is preliminary data.</text>
</comment>
<dbReference type="InterPro" id="IPR003141">
    <property type="entry name" value="Pol/His_phosphatase_N"/>
</dbReference>
<dbReference type="PANTHER" id="PTHR42924:SF3">
    <property type="entry name" value="POLYMERASE_HISTIDINOL PHOSPHATASE N-TERMINAL DOMAIN-CONTAINING PROTEIN"/>
    <property type="match status" value="1"/>
</dbReference>
<dbReference type="Gene3D" id="3.20.20.140">
    <property type="entry name" value="Metal-dependent hydrolases"/>
    <property type="match status" value="1"/>
</dbReference>
<proteinExistence type="predicted"/>
<accession>A0ABU4VP01</accession>
<dbReference type="InterPro" id="IPR004013">
    <property type="entry name" value="PHP_dom"/>
</dbReference>
<dbReference type="PANTHER" id="PTHR42924">
    <property type="entry name" value="EXONUCLEASE"/>
    <property type="match status" value="1"/>
</dbReference>
<feature type="domain" description="Polymerase/histidinol phosphatase N-terminal" evidence="1">
    <location>
        <begin position="4"/>
        <end position="70"/>
    </location>
</feature>
<evidence type="ECO:0000313" key="3">
    <source>
        <dbReference type="Proteomes" id="UP001277761"/>
    </source>
</evidence>
<evidence type="ECO:0000259" key="1">
    <source>
        <dbReference type="SMART" id="SM00481"/>
    </source>
</evidence>
<dbReference type="Pfam" id="PF02811">
    <property type="entry name" value="PHP"/>
    <property type="match status" value="1"/>
</dbReference>
<gene>
    <name evidence="2" type="ORF">SK069_12965</name>
</gene>
<dbReference type="SUPFAM" id="SSF89550">
    <property type="entry name" value="PHP domain-like"/>
    <property type="match status" value="1"/>
</dbReference>
<name>A0ABU4VP01_9ACTN</name>
<sequence length="289" mass="30795">MLRFDLQSHSTASDGALAPADVVRAAHAAGVELLALTDHDSVSGIDEALAAADELDGIALVPAIEVSSLDGDRADLHVCGYGIDHRDPALRATLEEWRADRVGRSDRMVAALRELGWAVDDAPLVARREAGGTIGRPHVAAAAFDHPDNAERRAAEGLETATDLLVAYLTPGAPAFRERTRPTVAEAIDVLHAAGGVAVWAHPFWDVEAPAAVTERLERFAGLGLDGVEAFYPSFDEAQTRFLVGEAERLGLLSTGSADFHGPEHPVFSRFRSFETYDLTPRLGPIAPA</sequence>
<dbReference type="SMART" id="SM00481">
    <property type="entry name" value="POLIIIAc"/>
    <property type="match status" value="1"/>
</dbReference>
<dbReference type="Proteomes" id="UP001277761">
    <property type="component" value="Unassembled WGS sequence"/>
</dbReference>
<dbReference type="Gene3D" id="1.10.150.650">
    <property type="match status" value="1"/>
</dbReference>
<dbReference type="InterPro" id="IPR052018">
    <property type="entry name" value="PHP_domain"/>
</dbReference>
<reference evidence="2 3" key="1">
    <citation type="submission" date="2023-11" db="EMBL/GenBank/DDBJ databases">
        <authorList>
            <person name="Xu M."/>
            <person name="Jiang T."/>
        </authorList>
    </citation>
    <scope>NUCLEOTIDE SEQUENCE [LARGE SCALE GENOMIC DNA]</scope>
    <source>
        <strain evidence="2 3">SD</strain>
    </source>
</reference>
<evidence type="ECO:0000313" key="2">
    <source>
        <dbReference type="EMBL" id="MDX8152510.1"/>
    </source>
</evidence>
<protein>
    <submittedName>
        <fullName evidence="2">PHP domain-containing protein</fullName>
    </submittedName>
</protein>
<dbReference type="EMBL" id="JAXAVX010000006">
    <property type="protein sequence ID" value="MDX8152510.1"/>
    <property type="molecule type" value="Genomic_DNA"/>
</dbReference>
<dbReference type="CDD" id="cd07438">
    <property type="entry name" value="PHP_HisPPase_AMP"/>
    <property type="match status" value="1"/>
</dbReference>
<keyword evidence="3" id="KW-1185">Reference proteome</keyword>
<dbReference type="InterPro" id="IPR016195">
    <property type="entry name" value="Pol/histidinol_Pase-like"/>
</dbReference>